<reference evidence="1 2" key="1">
    <citation type="journal article" date="2011" name="J. Bacteriol.">
        <title>Genome sequence of Haloplasma contractile, an unusual contractile bacterium from a deep-sea anoxic brine lake.</title>
        <authorList>
            <person name="Antunes A."/>
            <person name="Alam I."/>
            <person name="El Dorry H."/>
            <person name="Siam R."/>
            <person name="Robertson A."/>
            <person name="Bajic V.B."/>
            <person name="Stingl U."/>
        </authorList>
    </citation>
    <scope>NUCLEOTIDE SEQUENCE [LARGE SCALE GENOMIC DNA]</scope>
    <source>
        <strain evidence="1 2">SSD-17B</strain>
    </source>
</reference>
<evidence type="ECO:0000313" key="2">
    <source>
        <dbReference type="Proteomes" id="UP000005707"/>
    </source>
</evidence>
<protein>
    <submittedName>
        <fullName evidence="1">Inner spore coat D protein</fullName>
    </submittedName>
</protein>
<reference evidence="1 2" key="2">
    <citation type="journal article" date="2013" name="PLoS ONE">
        <title>INDIGO - INtegrated Data Warehouse of MIcrobial GenOmes with Examples from the Red Sea Extremophiles.</title>
        <authorList>
            <person name="Alam I."/>
            <person name="Antunes A."/>
            <person name="Kamau A.A."/>
            <person name="Ba Alawi W."/>
            <person name="Kalkatawi M."/>
            <person name="Stingl U."/>
            <person name="Bajic V.B."/>
        </authorList>
    </citation>
    <scope>NUCLEOTIDE SEQUENCE [LARGE SCALE GENOMIC DNA]</scope>
    <source>
        <strain evidence="1 2">SSD-17B</strain>
    </source>
</reference>
<dbReference type="OrthoDB" id="2455195at2"/>
<organism evidence="1 2">
    <name type="scientific">Haloplasma contractile SSD-17B</name>
    <dbReference type="NCBI Taxonomy" id="1033810"/>
    <lineage>
        <taxon>Bacteria</taxon>
        <taxon>Bacillati</taxon>
        <taxon>Mycoplasmatota</taxon>
        <taxon>Mollicutes</taxon>
        <taxon>Haloplasmatales</taxon>
        <taxon>Haloplasmataceae</taxon>
        <taxon>Haloplasma</taxon>
    </lineage>
</organism>
<proteinExistence type="predicted"/>
<dbReference type="AlphaFoldDB" id="U2DZ80"/>
<sequence>MRFGPGYSPRPRPRPRRGYECGCKKEQPWCCPPAPVCLKPKCNVIHRCMTRDVPHVQECHTHIVNHQVNRHHVIPRYTCSEETVCHDEFCDMNCKC</sequence>
<dbReference type="RefSeq" id="WP_008826383.1">
    <property type="nucleotide sequence ID" value="NZ_AFNU02000001.1"/>
</dbReference>
<name>U2DZ80_9MOLU</name>
<evidence type="ECO:0000313" key="1">
    <source>
        <dbReference type="EMBL" id="ERJ13512.1"/>
    </source>
</evidence>
<gene>
    <name evidence="1" type="ORF">HLPCO_000163</name>
</gene>
<keyword evidence="2" id="KW-1185">Reference proteome</keyword>
<dbReference type="InParanoid" id="U2DZ80"/>
<dbReference type="EMBL" id="AFNU02000001">
    <property type="protein sequence ID" value="ERJ13512.1"/>
    <property type="molecule type" value="Genomic_DNA"/>
</dbReference>
<dbReference type="Proteomes" id="UP000005707">
    <property type="component" value="Unassembled WGS sequence"/>
</dbReference>
<comment type="caution">
    <text evidence="1">The sequence shown here is derived from an EMBL/GenBank/DDBJ whole genome shotgun (WGS) entry which is preliminary data.</text>
</comment>
<accession>U2DZ80</accession>